<evidence type="ECO:0000313" key="2">
    <source>
        <dbReference type="EMBL" id="GIM69338.1"/>
    </source>
</evidence>
<name>A0A919SCJ0_9ACTN</name>
<evidence type="ECO:0000313" key="3">
    <source>
        <dbReference type="Proteomes" id="UP000681340"/>
    </source>
</evidence>
<proteinExistence type="predicted"/>
<organism evidence="2 3">
    <name type="scientific">Actinoplanes auranticolor</name>
    <dbReference type="NCBI Taxonomy" id="47988"/>
    <lineage>
        <taxon>Bacteria</taxon>
        <taxon>Bacillati</taxon>
        <taxon>Actinomycetota</taxon>
        <taxon>Actinomycetes</taxon>
        <taxon>Micromonosporales</taxon>
        <taxon>Micromonosporaceae</taxon>
        <taxon>Actinoplanes</taxon>
    </lineage>
</organism>
<reference evidence="2" key="1">
    <citation type="submission" date="2021-03" db="EMBL/GenBank/DDBJ databases">
        <title>Whole genome shotgun sequence of Actinoplanes auranticolor NBRC 12245.</title>
        <authorList>
            <person name="Komaki H."/>
            <person name="Tamura T."/>
        </authorList>
    </citation>
    <scope>NUCLEOTIDE SEQUENCE</scope>
    <source>
        <strain evidence="2">NBRC 12245</strain>
    </source>
</reference>
<feature type="region of interest" description="Disordered" evidence="1">
    <location>
        <begin position="46"/>
        <end position="66"/>
    </location>
</feature>
<dbReference type="AlphaFoldDB" id="A0A919SCJ0"/>
<dbReference type="EMBL" id="BOQL01000026">
    <property type="protein sequence ID" value="GIM69338.1"/>
    <property type="molecule type" value="Genomic_DNA"/>
</dbReference>
<evidence type="ECO:0008006" key="4">
    <source>
        <dbReference type="Google" id="ProtNLM"/>
    </source>
</evidence>
<dbReference type="PROSITE" id="PS51257">
    <property type="entry name" value="PROKAR_LIPOPROTEIN"/>
    <property type="match status" value="1"/>
</dbReference>
<dbReference type="Proteomes" id="UP000681340">
    <property type="component" value="Unassembled WGS sequence"/>
</dbReference>
<evidence type="ECO:0000256" key="1">
    <source>
        <dbReference type="SAM" id="MobiDB-lite"/>
    </source>
</evidence>
<sequence length="189" mass="20920">MPDSRRMRTTIIRAVAGSVLTVAVLTGCSGPAADEQRPDIATLRTAEPASAAPPSPAGRERPVIRPDEGREEFDRYVAVWQECLFGRGVPRVPKGDKPQLDGHETATAECEHLYPENWMEREARTNPEYTDRLRDTAKCLKAKGHEVTVGGDPVALMYGDNTSANKAYDDEQECQRTAFREDIKKYDGG</sequence>
<comment type="caution">
    <text evidence="2">The sequence shown here is derived from an EMBL/GenBank/DDBJ whole genome shotgun (WGS) entry which is preliminary data.</text>
</comment>
<gene>
    <name evidence="2" type="ORF">Aau02nite_35730</name>
</gene>
<accession>A0A919SCJ0</accession>
<protein>
    <recommendedName>
        <fullName evidence="4">Lipoprotein</fullName>
    </recommendedName>
</protein>
<keyword evidence="3" id="KW-1185">Reference proteome</keyword>